<organism evidence="2 3">
    <name type="scientific">Natronoglomus mannanivorans</name>
    <dbReference type="NCBI Taxonomy" id="2979990"/>
    <lineage>
        <taxon>Archaea</taxon>
        <taxon>Methanobacteriati</taxon>
        <taxon>Methanobacteriota</taxon>
        <taxon>Stenosarchaea group</taxon>
        <taxon>Halobacteria</taxon>
        <taxon>Halobacteriales</taxon>
        <taxon>Natrialbaceae</taxon>
        <taxon>Natronoglomus</taxon>
    </lineage>
</organism>
<dbReference type="RefSeq" id="WP_338007090.1">
    <property type="nucleotide sequence ID" value="NZ_JAOPKB010000002.1"/>
</dbReference>
<gene>
    <name evidence="2" type="ORF">OB955_04460</name>
</gene>
<protein>
    <submittedName>
        <fullName evidence="2">YkgJ family cysteine cluster protein</fullName>
    </submittedName>
</protein>
<feature type="compositionally biased region" description="Basic and acidic residues" evidence="1">
    <location>
        <begin position="300"/>
        <end position="313"/>
    </location>
</feature>
<evidence type="ECO:0000313" key="3">
    <source>
        <dbReference type="Proteomes" id="UP001320972"/>
    </source>
</evidence>
<proteinExistence type="predicted"/>
<reference evidence="2 3" key="1">
    <citation type="submission" date="2022-09" db="EMBL/GenBank/DDBJ databases">
        <title>Enrichment on poylsaccharides allowed isolation of novel metabolic and taxonomic groups of Haloarchaea.</title>
        <authorList>
            <person name="Sorokin D.Y."/>
            <person name="Elcheninov A.G."/>
            <person name="Khizhniak T.V."/>
            <person name="Kolganova T.V."/>
            <person name="Kublanov I.V."/>
        </authorList>
    </citation>
    <scope>NUCLEOTIDE SEQUENCE [LARGE SCALE GENOMIC DNA]</scope>
    <source>
        <strain evidence="2 3">AArc-m2/3/4</strain>
    </source>
</reference>
<dbReference type="InterPro" id="IPR055953">
    <property type="entry name" value="DUF7531"/>
</dbReference>
<sequence length="313" mass="34268">MEVNCAGCAGCCLDWRPLVADSDRDAESTGIDHERRGPRAPLDDTYNLVALTRDEIRAFLEAGLGDVLTPRLWEADPDRDDDSLEIDGHRIAAVAGRPAFFIGLRKPPKPVAPFDREEPAWLPTCVFLDPSTLQCRIHGDDLYPEECADYPAHNLELAQETECERVEDAMGGTRLLDDDPGDGEGLSELLFGPQAIGQKLFTHPEPDELAGLVDRVAHNEPTPADRAEFVATAAASSPGTFATSDYHYEQARARVLEADSWAGRAIDEWRRRADEKPDTGLASAVEDARGAPPTPGWDALEGRRENDGGERND</sequence>
<dbReference type="Proteomes" id="UP001320972">
    <property type="component" value="Unassembled WGS sequence"/>
</dbReference>
<dbReference type="Pfam" id="PF24375">
    <property type="entry name" value="DUF7531"/>
    <property type="match status" value="1"/>
</dbReference>
<keyword evidence="3" id="KW-1185">Reference proteome</keyword>
<evidence type="ECO:0000313" key="2">
    <source>
        <dbReference type="EMBL" id="MCU4971989.1"/>
    </source>
</evidence>
<comment type="caution">
    <text evidence="2">The sequence shown here is derived from an EMBL/GenBank/DDBJ whole genome shotgun (WGS) entry which is preliminary data.</text>
</comment>
<accession>A0ABT2QAN4</accession>
<evidence type="ECO:0000256" key="1">
    <source>
        <dbReference type="SAM" id="MobiDB-lite"/>
    </source>
</evidence>
<name>A0ABT2QAN4_9EURY</name>
<feature type="region of interest" description="Disordered" evidence="1">
    <location>
        <begin position="270"/>
        <end position="313"/>
    </location>
</feature>
<dbReference type="EMBL" id="JAOPKB010000002">
    <property type="protein sequence ID" value="MCU4971989.1"/>
    <property type="molecule type" value="Genomic_DNA"/>
</dbReference>